<dbReference type="Proteomes" id="UP000054324">
    <property type="component" value="Unassembled WGS sequence"/>
</dbReference>
<dbReference type="OrthoDB" id="10261904at2759"/>
<evidence type="ECO:0000256" key="6">
    <source>
        <dbReference type="SAM" id="MobiDB-lite"/>
    </source>
</evidence>
<accession>A0A074ZX18</accession>
<feature type="domain" description="Helicase ATP-binding" evidence="7">
    <location>
        <begin position="203"/>
        <end position="279"/>
    </location>
</feature>
<evidence type="ECO:0000256" key="5">
    <source>
        <dbReference type="RuleBase" id="RU000492"/>
    </source>
</evidence>
<dbReference type="AlphaFoldDB" id="A0A074ZX18"/>
<keyword evidence="10" id="KW-1185">Reference proteome</keyword>
<dbReference type="InterPro" id="IPR027417">
    <property type="entry name" value="P-loop_NTPase"/>
</dbReference>
<feature type="domain" description="Helicase ATP-binding" evidence="7">
    <location>
        <begin position="32"/>
        <end position="207"/>
    </location>
</feature>
<dbReference type="CDD" id="cd18787">
    <property type="entry name" value="SF2_C_DEAD"/>
    <property type="match status" value="1"/>
</dbReference>
<dbReference type="SMART" id="SM00487">
    <property type="entry name" value="DEXDc"/>
    <property type="match status" value="1"/>
</dbReference>
<dbReference type="RefSeq" id="XP_009165801.1">
    <property type="nucleotide sequence ID" value="XM_009167537.1"/>
</dbReference>
<dbReference type="InterPro" id="IPR014001">
    <property type="entry name" value="Helicase_ATP-bd"/>
</dbReference>
<sequence>SRTTPEGLRAELQQACTQLQWKVPTAIQALSIPPALEGRNLVALAETGSGKTGAYALPIVQKLLDNPYHYFALVLAPTRELAAQVQAQFSALGKAVGLRAILLVGGVPITQQADQMRLAPPHVLIATPGRLVDHLKKTKGFDEIKFANLHFLVIDEADRMLGSDFDTVLEKILCMLPRTRQTFLFSATMTDKVSTMRDHTRRLVDHLKKTKGFDEIKFANLHFLVIDEADRMLGSDFDTVLEKILCMLPRTRQTFLFSATMTDKVGKLQRASVRDPVFVSTRKSKFQMVANLRQFVLLVPQAELDSYLVYLLRVALCPEMEALGLEAIRLESDVAESEEDKPKSVMPTSVIVFTRTRAASNRLSLLLRQFIRQPVIALNGDMPQAQRLGALYKFKQTNGAVLVATDVASRGLDIPQVGLVVNYDVPLDAKTYMHRVGRTARAGRMGCALTLLTQYSVVFFLKEIESHLISALGNQSQKVPSLIETGSAADQALEAAVGELDAQVKEAGAQANQAMNVLQKRTKQGKHVSAGDLRTPCTTDLPTKPGLKRTAWASEAPLAKRNEILEVMKSVSVEQSSSGDLETELVSEFLATQSESKKSNKRSGRRPKKVVRDARLASGGKRTKIKVHRKGRKT</sequence>
<dbReference type="GO" id="GO:0016787">
    <property type="term" value="F:hydrolase activity"/>
    <property type="evidence" value="ECO:0007669"/>
    <property type="project" value="UniProtKB-KW"/>
</dbReference>
<dbReference type="STRING" id="6198.A0A074ZX18"/>
<feature type="compositionally biased region" description="Basic residues" evidence="6">
    <location>
        <begin position="599"/>
        <end position="609"/>
    </location>
</feature>
<keyword evidence="2 5" id="KW-0378">Hydrolase</keyword>
<dbReference type="GO" id="GO:0003724">
    <property type="term" value="F:RNA helicase activity"/>
    <property type="evidence" value="ECO:0007669"/>
    <property type="project" value="TreeGrafter"/>
</dbReference>
<dbReference type="InterPro" id="IPR011545">
    <property type="entry name" value="DEAD/DEAH_box_helicase_dom"/>
</dbReference>
<comment type="similarity">
    <text evidence="5">Belongs to the DEAD box helicase family.</text>
</comment>
<dbReference type="GO" id="GO:0005524">
    <property type="term" value="F:ATP binding"/>
    <property type="evidence" value="ECO:0007669"/>
    <property type="project" value="UniProtKB-KW"/>
</dbReference>
<evidence type="ECO:0000313" key="10">
    <source>
        <dbReference type="Proteomes" id="UP000054324"/>
    </source>
</evidence>
<protein>
    <submittedName>
        <fullName evidence="9">Uncharacterized protein</fullName>
    </submittedName>
</protein>
<evidence type="ECO:0000259" key="7">
    <source>
        <dbReference type="PROSITE" id="PS51192"/>
    </source>
</evidence>
<feature type="region of interest" description="Disordered" evidence="6">
    <location>
        <begin position="590"/>
        <end position="634"/>
    </location>
</feature>
<name>A0A074ZX18_OPIVI</name>
<evidence type="ECO:0000313" key="9">
    <source>
        <dbReference type="EMBL" id="KER30477.1"/>
    </source>
</evidence>
<dbReference type="CTD" id="20327335"/>
<evidence type="ECO:0000256" key="1">
    <source>
        <dbReference type="ARBA" id="ARBA00022741"/>
    </source>
</evidence>
<dbReference type="GeneID" id="20327335"/>
<dbReference type="SMART" id="SM00490">
    <property type="entry name" value="HELICc"/>
    <property type="match status" value="1"/>
</dbReference>
<gene>
    <name evidence="9" type="ORF">T265_13167</name>
</gene>
<dbReference type="PROSITE" id="PS51194">
    <property type="entry name" value="HELICASE_CTER"/>
    <property type="match status" value="1"/>
</dbReference>
<proteinExistence type="inferred from homology"/>
<dbReference type="InterPro" id="IPR050079">
    <property type="entry name" value="DEAD_box_RNA_helicase"/>
</dbReference>
<dbReference type="SUPFAM" id="SSF52540">
    <property type="entry name" value="P-loop containing nucleoside triphosphate hydrolases"/>
    <property type="match status" value="2"/>
</dbReference>
<reference evidence="9 10" key="1">
    <citation type="submission" date="2013-11" db="EMBL/GenBank/DDBJ databases">
        <title>Opisthorchis viverrini - life in the bile duct.</title>
        <authorList>
            <person name="Young N.D."/>
            <person name="Nagarajan N."/>
            <person name="Lin S.J."/>
            <person name="Korhonen P.K."/>
            <person name="Jex A.R."/>
            <person name="Hall R.S."/>
            <person name="Safavi-Hemami H."/>
            <person name="Kaewkong W."/>
            <person name="Bertrand D."/>
            <person name="Gao S."/>
            <person name="Seet Q."/>
            <person name="Wongkham S."/>
            <person name="Teh B.T."/>
            <person name="Wongkham C."/>
            <person name="Intapan P.M."/>
            <person name="Maleewong W."/>
            <person name="Yang X."/>
            <person name="Hu M."/>
            <person name="Wang Z."/>
            <person name="Hofmann A."/>
            <person name="Sternberg P.W."/>
            <person name="Tan P."/>
            <person name="Wang J."/>
            <person name="Gasser R.B."/>
        </authorList>
    </citation>
    <scope>NUCLEOTIDE SEQUENCE [LARGE SCALE GENOMIC DNA]</scope>
</reference>
<keyword evidence="1 5" id="KW-0547">Nucleotide-binding</keyword>
<keyword evidence="3 5" id="KW-0347">Helicase</keyword>
<dbReference type="Pfam" id="PF00271">
    <property type="entry name" value="Helicase_C"/>
    <property type="match status" value="1"/>
</dbReference>
<feature type="domain" description="Helicase C-terminal" evidence="8">
    <location>
        <begin position="329"/>
        <end position="487"/>
    </location>
</feature>
<feature type="compositionally biased region" description="Basic residues" evidence="6">
    <location>
        <begin position="621"/>
        <end position="634"/>
    </location>
</feature>
<dbReference type="PANTHER" id="PTHR47959:SF24">
    <property type="entry name" value="ATP-DEPENDENT RNA HELICASE"/>
    <property type="match status" value="1"/>
</dbReference>
<dbReference type="InterPro" id="IPR001650">
    <property type="entry name" value="Helicase_C-like"/>
</dbReference>
<evidence type="ECO:0000259" key="8">
    <source>
        <dbReference type="PROSITE" id="PS51194"/>
    </source>
</evidence>
<keyword evidence="4 5" id="KW-0067">ATP-binding</keyword>
<feature type="region of interest" description="Disordered" evidence="6">
    <location>
        <begin position="520"/>
        <end position="546"/>
    </location>
</feature>
<dbReference type="Pfam" id="PF00270">
    <property type="entry name" value="DEAD"/>
    <property type="match status" value="2"/>
</dbReference>
<feature type="non-terminal residue" evidence="9">
    <location>
        <position position="1"/>
    </location>
</feature>
<dbReference type="GO" id="GO:0003676">
    <property type="term" value="F:nucleic acid binding"/>
    <property type="evidence" value="ECO:0007669"/>
    <property type="project" value="InterPro"/>
</dbReference>
<dbReference type="InterPro" id="IPR000629">
    <property type="entry name" value="RNA-helicase_DEAD-box_CS"/>
</dbReference>
<evidence type="ECO:0000256" key="4">
    <source>
        <dbReference type="ARBA" id="ARBA00022840"/>
    </source>
</evidence>
<organism evidence="9 10">
    <name type="scientific">Opisthorchis viverrini</name>
    <name type="common">Southeast Asian liver fluke</name>
    <dbReference type="NCBI Taxonomy" id="6198"/>
    <lineage>
        <taxon>Eukaryota</taxon>
        <taxon>Metazoa</taxon>
        <taxon>Spiralia</taxon>
        <taxon>Lophotrochozoa</taxon>
        <taxon>Platyhelminthes</taxon>
        <taxon>Trematoda</taxon>
        <taxon>Digenea</taxon>
        <taxon>Opisthorchiida</taxon>
        <taxon>Opisthorchiata</taxon>
        <taxon>Opisthorchiidae</taxon>
        <taxon>Opisthorchis</taxon>
    </lineage>
</organism>
<dbReference type="KEGG" id="ovi:T265_13167"/>
<evidence type="ECO:0000256" key="3">
    <source>
        <dbReference type="ARBA" id="ARBA00022806"/>
    </source>
</evidence>
<dbReference type="PANTHER" id="PTHR47959">
    <property type="entry name" value="ATP-DEPENDENT RNA HELICASE RHLE-RELATED"/>
    <property type="match status" value="1"/>
</dbReference>
<evidence type="ECO:0000256" key="2">
    <source>
        <dbReference type="ARBA" id="ARBA00022801"/>
    </source>
</evidence>
<dbReference type="EMBL" id="KL596660">
    <property type="protein sequence ID" value="KER30477.1"/>
    <property type="molecule type" value="Genomic_DNA"/>
</dbReference>
<dbReference type="GO" id="GO:0005829">
    <property type="term" value="C:cytosol"/>
    <property type="evidence" value="ECO:0007669"/>
    <property type="project" value="TreeGrafter"/>
</dbReference>
<dbReference type="Gene3D" id="3.40.50.300">
    <property type="entry name" value="P-loop containing nucleotide triphosphate hydrolases"/>
    <property type="match status" value="3"/>
</dbReference>
<dbReference type="PROSITE" id="PS00039">
    <property type="entry name" value="DEAD_ATP_HELICASE"/>
    <property type="match status" value="2"/>
</dbReference>
<dbReference type="PROSITE" id="PS51192">
    <property type="entry name" value="HELICASE_ATP_BIND_1"/>
    <property type="match status" value="2"/>
</dbReference>